<dbReference type="PROSITE" id="PS50067">
    <property type="entry name" value="KINESIN_MOTOR_2"/>
    <property type="match status" value="1"/>
</dbReference>
<dbReference type="CDD" id="cd00106">
    <property type="entry name" value="KISc"/>
    <property type="match status" value="1"/>
</dbReference>
<dbReference type="Proteomes" id="UP000008066">
    <property type="component" value="Unassembled WGS sequence"/>
</dbReference>
<keyword evidence="1" id="KW-0505">Motor protein</keyword>
<dbReference type="OrthoDB" id="3176171at2759"/>
<sequence length="728" mass="81281">MSVRVVARIRPLLDKESSSDIIVRADRVAEGKSLTVVKIPNPKNEAEEFSFSFNSVYTDETTQEEFFNAEVTPHIKPLFAGVNLTIFAYGATGTGKTHTMRGGLRLADRGIIPRLLSAVFRRAKKVTKDSAGKTTVRVALSYYEIYNDRVYDLLTPPDKRTPAGLPLREKDGKTVVVGLQERECADLKDFEKLYIEANQHRVTAATKLNAHSSRSHAIIRVQITQTTSDMVLESVASAIDLAGAEDNRRTENDKTRMVESAAINKSLFVLSQCIDAIVKGEQRVPYRESKMTRILGLGQNQGVTVMILNLAPVRKYHLDTLSSLNVGCRVKRIEVKEVKNESVFKAPKELTTGRQPLKPIMNAHNVATRAMVGKERGETEKEKGKPERLFNVYVDKKPAPTATTTARQNSTAVLGARLPLAPKRPSDEPLTLSSHPIKFARRALAPKHTASSRQHQQHITVTVTPSELEALVEKKVAEVLASRQLHSPLETQAQLSEDVRRRLEVLERKVEEEAAKKDGAERAKGLRCLLNAKQAKECGDEVTALGWYEKALAVFPGEGRLVGKIERLRAKLGLPSLFEEEERAAEREKKLRRKKLEEEDEYQDWMDVDAPENSIEPRKSRTQKAPSKNTETSKFVVPDKENQPWPLPSDYTTDCPPSPRTQQLLDIINSRDVARIKGLHGFGAKKAQDLVTAMNTYKGEESVKSLEEVRKLPGVGRVVERAYEGLAV</sequence>
<dbReference type="EMBL" id="GL988044">
    <property type="protein sequence ID" value="EGS19527.1"/>
    <property type="molecule type" value="Genomic_DNA"/>
</dbReference>
<dbReference type="GeneID" id="18259039"/>
<dbReference type="Gene3D" id="3.40.850.10">
    <property type="entry name" value="Kinesin motor domain"/>
    <property type="match status" value="1"/>
</dbReference>
<dbReference type="InterPro" id="IPR027417">
    <property type="entry name" value="P-loop_NTPase"/>
</dbReference>
<evidence type="ECO:0000256" key="3">
    <source>
        <dbReference type="SAM" id="MobiDB-lite"/>
    </source>
</evidence>
<protein>
    <submittedName>
        <fullName evidence="5">Putative microtubule motor protein</fullName>
    </submittedName>
</protein>
<proteinExistence type="inferred from homology"/>
<dbReference type="SUPFAM" id="SSF52540">
    <property type="entry name" value="P-loop containing nucleoside triphosphate hydrolases"/>
    <property type="match status" value="1"/>
</dbReference>
<dbReference type="PRINTS" id="PR00380">
    <property type="entry name" value="KINESINHEAVY"/>
</dbReference>
<dbReference type="GO" id="GO:0005875">
    <property type="term" value="C:microtubule associated complex"/>
    <property type="evidence" value="ECO:0007669"/>
    <property type="project" value="TreeGrafter"/>
</dbReference>
<dbReference type="HOGENOM" id="CLU_001485_27_3_1"/>
<feature type="compositionally biased region" description="Acidic residues" evidence="3">
    <location>
        <begin position="598"/>
        <end position="610"/>
    </location>
</feature>
<dbReference type="InterPro" id="IPR027640">
    <property type="entry name" value="Kinesin-like_fam"/>
</dbReference>
<evidence type="ECO:0000256" key="1">
    <source>
        <dbReference type="PROSITE-ProRule" id="PRU00283"/>
    </source>
</evidence>
<dbReference type="STRING" id="759272.G0SBE7"/>
<dbReference type="KEGG" id="cthr:CTHT_0050010"/>
<dbReference type="PANTHER" id="PTHR47969:SF9">
    <property type="entry name" value="KINESIN-LIKE PROTEIN"/>
    <property type="match status" value="1"/>
</dbReference>
<feature type="region of interest" description="Disordered" evidence="3">
    <location>
        <begin position="591"/>
        <end position="656"/>
    </location>
</feature>
<dbReference type="GO" id="GO:0007052">
    <property type="term" value="P:mitotic spindle organization"/>
    <property type="evidence" value="ECO:0007669"/>
    <property type="project" value="TreeGrafter"/>
</dbReference>
<dbReference type="GO" id="GO:0005524">
    <property type="term" value="F:ATP binding"/>
    <property type="evidence" value="ECO:0007669"/>
    <property type="project" value="UniProtKB-UniRule"/>
</dbReference>
<dbReference type="GO" id="GO:0051231">
    <property type="term" value="P:spindle elongation"/>
    <property type="evidence" value="ECO:0007669"/>
    <property type="project" value="TreeGrafter"/>
</dbReference>
<gene>
    <name evidence="5" type="ORF">CTHT_0050010</name>
</gene>
<dbReference type="RefSeq" id="XP_006695349.1">
    <property type="nucleotide sequence ID" value="XM_006695286.1"/>
</dbReference>
<evidence type="ECO:0000313" key="6">
    <source>
        <dbReference type="Proteomes" id="UP000008066"/>
    </source>
</evidence>
<dbReference type="SMART" id="SM00129">
    <property type="entry name" value="KISc"/>
    <property type="match status" value="1"/>
</dbReference>
<keyword evidence="6" id="KW-1185">Reference proteome</keyword>
<feature type="domain" description="Kinesin motor" evidence="4">
    <location>
        <begin position="2"/>
        <end position="333"/>
    </location>
</feature>
<organism evidence="6">
    <name type="scientific">Chaetomium thermophilum (strain DSM 1495 / CBS 144.50 / IMI 039719)</name>
    <name type="common">Thermochaetoides thermophila</name>
    <dbReference type="NCBI Taxonomy" id="759272"/>
    <lineage>
        <taxon>Eukaryota</taxon>
        <taxon>Fungi</taxon>
        <taxon>Dikarya</taxon>
        <taxon>Ascomycota</taxon>
        <taxon>Pezizomycotina</taxon>
        <taxon>Sordariomycetes</taxon>
        <taxon>Sordariomycetidae</taxon>
        <taxon>Sordariales</taxon>
        <taxon>Chaetomiaceae</taxon>
        <taxon>Thermochaetoides</taxon>
    </lineage>
</organism>
<keyword evidence="2" id="KW-0175">Coiled coil</keyword>
<name>G0SBE7_CHATD</name>
<evidence type="ECO:0000256" key="2">
    <source>
        <dbReference type="SAM" id="Coils"/>
    </source>
</evidence>
<dbReference type="GO" id="GO:0007018">
    <property type="term" value="P:microtubule-based movement"/>
    <property type="evidence" value="ECO:0007669"/>
    <property type="project" value="InterPro"/>
</dbReference>
<dbReference type="AlphaFoldDB" id="G0SBE7"/>
<dbReference type="GO" id="GO:0008017">
    <property type="term" value="F:microtubule binding"/>
    <property type="evidence" value="ECO:0007669"/>
    <property type="project" value="InterPro"/>
</dbReference>
<dbReference type="Pfam" id="PF00225">
    <property type="entry name" value="Kinesin"/>
    <property type="match status" value="1"/>
</dbReference>
<comment type="similarity">
    <text evidence="1">Belongs to the TRAFAC class myosin-kinesin ATPase superfamily. Kinesin family.</text>
</comment>
<dbReference type="GO" id="GO:0003777">
    <property type="term" value="F:microtubule motor activity"/>
    <property type="evidence" value="ECO:0007669"/>
    <property type="project" value="InterPro"/>
</dbReference>
<evidence type="ECO:0000313" key="5">
    <source>
        <dbReference type="EMBL" id="EGS19527.1"/>
    </source>
</evidence>
<dbReference type="InterPro" id="IPR036961">
    <property type="entry name" value="Kinesin_motor_dom_sf"/>
</dbReference>
<accession>G0SBE7</accession>
<keyword evidence="1" id="KW-0547">Nucleotide-binding</keyword>
<evidence type="ECO:0000259" key="4">
    <source>
        <dbReference type="PROSITE" id="PS50067"/>
    </source>
</evidence>
<feature type="coiled-coil region" evidence="2">
    <location>
        <begin position="489"/>
        <end position="523"/>
    </location>
</feature>
<dbReference type="PANTHER" id="PTHR47969">
    <property type="entry name" value="CHROMOSOME-ASSOCIATED KINESIN KIF4A-RELATED"/>
    <property type="match status" value="1"/>
</dbReference>
<keyword evidence="1" id="KW-0067">ATP-binding</keyword>
<dbReference type="InterPro" id="IPR001752">
    <property type="entry name" value="Kinesin_motor_dom"/>
</dbReference>
<dbReference type="OMA" id="EVENDPM"/>
<feature type="binding site" evidence="1">
    <location>
        <begin position="90"/>
        <end position="97"/>
    </location>
    <ligand>
        <name>ATP</name>
        <dbReference type="ChEBI" id="CHEBI:30616"/>
    </ligand>
</feature>
<reference evidence="5 6" key="1">
    <citation type="journal article" date="2011" name="Cell">
        <title>Insight into structure and assembly of the nuclear pore complex by utilizing the genome of a eukaryotic thermophile.</title>
        <authorList>
            <person name="Amlacher S."/>
            <person name="Sarges P."/>
            <person name="Flemming D."/>
            <person name="van Noort V."/>
            <person name="Kunze R."/>
            <person name="Devos D.P."/>
            <person name="Arumugam M."/>
            <person name="Bork P."/>
            <person name="Hurt E."/>
        </authorList>
    </citation>
    <scope>NUCLEOTIDE SEQUENCE [LARGE SCALE GENOMIC DNA]</scope>
    <source>
        <strain evidence="6">DSM 1495 / CBS 144.50 / IMI 039719</strain>
    </source>
</reference>
<feature type="compositionally biased region" description="Polar residues" evidence="3">
    <location>
        <begin position="623"/>
        <end position="633"/>
    </location>
</feature>
<dbReference type="eggNOG" id="KOG0242">
    <property type="taxonomic scope" value="Eukaryota"/>
</dbReference>